<dbReference type="EMBL" id="CP019343">
    <property type="protein sequence ID" value="ARN75483.1"/>
    <property type="molecule type" value="Genomic_DNA"/>
</dbReference>
<keyword evidence="1" id="KW-0732">Signal</keyword>
<evidence type="ECO:0000259" key="2">
    <source>
        <dbReference type="Pfam" id="PF14534"/>
    </source>
</evidence>
<dbReference type="RefSeq" id="WP_085759660.1">
    <property type="nucleotide sequence ID" value="NZ_CP019343.1"/>
</dbReference>
<dbReference type="SUPFAM" id="SSF54427">
    <property type="entry name" value="NTF2-like"/>
    <property type="match status" value="1"/>
</dbReference>
<evidence type="ECO:0000313" key="4">
    <source>
        <dbReference type="Proteomes" id="UP000193450"/>
    </source>
</evidence>
<dbReference type="OrthoDB" id="9814425at2"/>
<keyword evidence="4" id="KW-1185">Reference proteome</keyword>
<sequence length="164" mass="18508">MSFLKLISLILFITSISACSSQKTLPHPEAAQPLHSQLKLATSYYNANDIESYQSLYTKDAYHISVRRPMVEGREAIGRFFAPGMKLFTVSTEDTILDSGIYGDTAHLLMKSTMTGTARPGIRIPSFTEQRIIMVLFKQRDGQWLIHRYIASFSPEQDRGVMAK</sequence>
<dbReference type="KEGG" id="osg:BST96_16015"/>
<dbReference type="Gene3D" id="3.10.450.50">
    <property type="match status" value="1"/>
</dbReference>
<dbReference type="Pfam" id="PF14534">
    <property type="entry name" value="DUF4440"/>
    <property type="match status" value="1"/>
</dbReference>
<feature type="chain" id="PRO_5013050161" description="DUF4440 domain-containing protein" evidence="1">
    <location>
        <begin position="21"/>
        <end position="164"/>
    </location>
</feature>
<feature type="domain" description="DUF4440" evidence="2">
    <location>
        <begin position="44"/>
        <end position="146"/>
    </location>
</feature>
<dbReference type="InterPro" id="IPR032710">
    <property type="entry name" value="NTF2-like_dom_sf"/>
</dbReference>
<feature type="signal peptide" evidence="1">
    <location>
        <begin position="1"/>
        <end position="20"/>
    </location>
</feature>
<dbReference type="AlphaFoldDB" id="A0A1X9NNL2"/>
<accession>A0A1X9NNL2</accession>
<reference evidence="3 4" key="1">
    <citation type="submission" date="2016-11" db="EMBL/GenBank/DDBJ databases">
        <title>Trade-off between light-utilization and light-protection in marine flavobacteria.</title>
        <authorList>
            <person name="Kumagai Y."/>
        </authorList>
    </citation>
    <scope>NUCLEOTIDE SEQUENCE [LARGE SCALE GENOMIC DNA]</scope>
    <source>
        <strain evidence="3 4">NBRC 107125</strain>
    </source>
</reference>
<dbReference type="Proteomes" id="UP000193450">
    <property type="component" value="Chromosome"/>
</dbReference>
<protein>
    <recommendedName>
        <fullName evidence="2">DUF4440 domain-containing protein</fullName>
    </recommendedName>
</protein>
<gene>
    <name evidence="3" type="ORF">BST96_16015</name>
</gene>
<evidence type="ECO:0000313" key="3">
    <source>
        <dbReference type="EMBL" id="ARN75483.1"/>
    </source>
</evidence>
<proteinExistence type="predicted"/>
<name>A0A1X9NNL2_9GAMM</name>
<organism evidence="3 4">
    <name type="scientific">Oceanicoccus sagamiensis</name>
    <dbReference type="NCBI Taxonomy" id="716816"/>
    <lineage>
        <taxon>Bacteria</taxon>
        <taxon>Pseudomonadati</taxon>
        <taxon>Pseudomonadota</taxon>
        <taxon>Gammaproteobacteria</taxon>
        <taxon>Cellvibrionales</taxon>
        <taxon>Spongiibacteraceae</taxon>
        <taxon>Oceanicoccus</taxon>
    </lineage>
</organism>
<dbReference type="PROSITE" id="PS51257">
    <property type="entry name" value="PROKAR_LIPOPROTEIN"/>
    <property type="match status" value="1"/>
</dbReference>
<dbReference type="InterPro" id="IPR027843">
    <property type="entry name" value="DUF4440"/>
</dbReference>
<evidence type="ECO:0000256" key="1">
    <source>
        <dbReference type="SAM" id="SignalP"/>
    </source>
</evidence>